<name>M5ULL5_9BACT</name>
<evidence type="ECO:0000313" key="2">
    <source>
        <dbReference type="Proteomes" id="UP000011885"/>
    </source>
</evidence>
<dbReference type="AlphaFoldDB" id="M5ULL5"/>
<proteinExistence type="predicted"/>
<accession>M5ULL5</accession>
<keyword evidence="2" id="KW-1185">Reference proteome</keyword>
<comment type="caution">
    <text evidence="1">The sequence shown here is derived from an EMBL/GenBank/DDBJ whole genome shotgun (WGS) entry which is preliminary data.</text>
</comment>
<protein>
    <submittedName>
        <fullName evidence="1">Uncharacterized protein</fullName>
    </submittedName>
</protein>
<dbReference type="PATRIC" id="fig|1263870.3.peg.1705"/>
<dbReference type="Proteomes" id="UP000011885">
    <property type="component" value="Unassembled WGS sequence"/>
</dbReference>
<evidence type="ECO:0000313" key="1">
    <source>
        <dbReference type="EMBL" id="EMI56913.1"/>
    </source>
</evidence>
<sequence length="42" mass="4967">MKKYIASRGATYTKKQHWILRLIHRDACFGDDRTTCVLSLIR</sequence>
<dbReference type="EMBL" id="ANOH01000117">
    <property type="protein sequence ID" value="EMI56913.1"/>
    <property type="molecule type" value="Genomic_DNA"/>
</dbReference>
<gene>
    <name evidence="1" type="ORF">RSSM_01594</name>
</gene>
<reference evidence="1 2" key="1">
    <citation type="journal article" date="2013" name="Mar. Genomics">
        <title>Expression of sulfatases in Rhodopirellula baltica and the diversity of sulfatases in the genus Rhodopirellula.</title>
        <authorList>
            <person name="Wegner C.E."/>
            <person name="Richter-Heitmann T."/>
            <person name="Klindworth A."/>
            <person name="Klockow C."/>
            <person name="Richter M."/>
            <person name="Achstetter T."/>
            <person name="Glockner F.O."/>
            <person name="Harder J."/>
        </authorList>
    </citation>
    <scope>NUCLEOTIDE SEQUENCE [LARGE SCALE GENOMIC DNA]</scope>
    <source>
        <strain evidence="1 2">SM41</strain>
    </source>
</reference>
<organism evidence="1 2">
    <name type="scientific">Rhodopirellula sallentina SM41</name>
    <dbReference type="NCBI Taxonomy" id="1263870"/>
    <lineage>
        <taxon>Bacteria</taxon>
        <taxon>Pseudomonadati</taxon>
        <taxon>Planctomycetota</taxon>
        <taxon>Planctomycetia</taxon>
        <taxon>Pirellulales</taxon>
        <taxon>Pirellulaceae</taxon>
        <taxon>Rhodopirellula</taxon>
    </lineage>
</organism>